<dbReference type="Gene3D" id="1.10.630.10">
    <property type="entry name" value="Cytochrome P450"/>
    <property type="match status" value="1"/>
</dbReference>
<dbReference type="CDD" id="cd11041">
    <property type="entry name" value="CYP503A1-like"/>
    <property type="match status" value="1"/>
</dbReference>
<keyword evidence="6 7" id="KW-0349">Heme</keyword>
<dbReference type="OMA" id="PENMYWG"/>
<keyword evidence="5 7" id="KW-0503">Monooxygenase</keyword>
<dbReference type="PROSITE" id="PS00086">
    <property type="entry name" value="CYTOCHROME_P450"/>
    <property type="match status" value="1"/>
</dbReference>
<keyword evidence="7" id="KW-0560">Oxidoreductase</keyword>
<dbReference type="PRINTS" id="PR00465">
    <property type="entry name" value="EP450IV"/>
</dbReference>
<dbReference type="Proteomes" id="UP000022910">
    <property type="component" value="Unassembled WGS sequence"/>
</dbReference>
<evidence type="ECO:0000256" key="4">
    <source>
        <dbReference type="ARBA" id="ARBA00023004"/>
    </source>
</evidence>
<proteinExistence type="inferred from homology"/>
<dbReference type="InterPro" id="IPR001128">
    <property type="entry name" value="Cyt_P450"/>
</dbReference>
<dbReference type="GO" id="GO:0016705">
    <property type="term" value="F:oxidoreductase activity, acting on paired donors, with incorporation or reduction of molecular oxygen"/>
    <property type="evidence" value="ECO:0007669"/>
    <property type="project" value="InterPro"/>
</dbReference>
<evidence type="ECO:0000313" key="9">
    <source>
        <dbReference type="Proteomes" id="UP000022910"/>
    </source>
</evidence>
<keyword evidence="9" id="KW-1185">Reference proteome</keyword>
<dbReference type="SMR" id="A0A015K2Q9"/>
<name>A0A015K2Q9_RHIIW</name>
<dbReference type="Pfam" id="PF00067">
    <property type="entry name" value="p450"/>
    <property type="match status" value="1"/>
</dbReference>
<dbReference type="InterPro" id="IPR002403">
    <property type="entry name" value="Cyt_P450_E_grp-IV"/>
</dbReference>
<protein>
    <submittedName>
        <fullName evidence="8">Sterol 14-demethylase</fullName>
    </submittedName>
</protein>
<gene>
    <name evidence="8" type="ORF">RirG_241750</name>
</gene>
<dbReference type="InterPro" id="IPR017972">
    <property type="entry name" value="Cyt_P450_CS"/>
</dbReference>
<dbReference type="HOGENOM" id="CLU_022195_1_1_1"/>
<evidence type="ECO:0000313" key="8">
    <source>
        <dbReference type="EMBL" id="EXX53681.1"/>
    </source>
</evidence>
<sequence>MYQAIILGFILIITLYVLKRMREPKLNMPPLIRYKFPIIGHTYSYLYNTEEFLKQCRKAYGDIFCLYIWGQVRIIVGKEHSQEVLSRDDVFDFSKAIERIFPGDVMLKTLERFTNTSKVLKEYVLNKMKFYNERMQNSLYSATKKQIGECDEPKVIYNIYNLITKIISAPIANIFVGEEISQYEEIITTFAEFTSDSAIFLMIPPILDFIYPGLQNYINRIILRLGLYNPAVKHQNILIKHLKKQICKRLQDKEKNGESWKRPDDFLQDTMEEEDFDPNNVDYPFIADKLGVFIFVSIHSTSSTCANAIIDLASRPEYMQELYEEQLEVHKEADENGILPFEALNNMKKLDSFIRESLRLTGFITGLQHAILKDYTFSNGLQVPEDYLIDLYFDDIYEDESLQGPNPKSFEPFRHLDANVPASKVTRNYLAFGGGKHACPGRQFAINEIKFFMHDAILKYNFRTESGKIEEKTRLGPMTSPSSCGVVFEKRNK</sequence>
<comment type="similarity">
    <text evidence="2 7">Belongs to the cytochrome P450 family.</text>
</comment>
<evidence type="ECO:0000256" key="5">
    <source>
        <dbReference type="ARBA" id="ARBA00023033"/>
    </source>
</evidence>
<dbReference type="GO" id="GO:0008168">
    <property type="term" value="F:methyltransferase activity"/>
    <property type="evidence" value="ECO:0007669"/>
    <property type="project" value="UniProtKB-KW"/>
</dbReference>
<dbReference type="EMBL" id="JEMT01028801">
    <property type="protein sequence ID" value="EXX53681.1"/>
    <property type="molecule type" value="Genomic_DNA"/>
</dbReference>
<dbReference type="InterPro" id="IPR036396">
    <property type="entry name" value="Cyt_P450_sf"/>
</dbReference>
<organism evidence="8 9">
    <name type="scientific">Rhizophagus irregularis (strain DAOM 197198w)</name>
    <name type="common">Glomus intraradices</name>
    <dbReference type="NCBI Taxonomy" id="1432141"/>
    <lineage>
        <taxon>Eukaryota</taxon>
        <taxon>Fungi</taxon>
        <taxon>Fungi incertae sedis</taxon>
        <taxon>Mucoromycota</taxon>
        <taxon>Glomeromycotina</taxon>
        <taxon>Glomeromycetes</taxon>
        <taxon>Glomerales</taxon>
        <taxon>Glomeraceae</taxon>
        <taxon>Rhizophagus</taxon>
    </lineage>
</organism>
<dbReference type="PANTHER" id="PTHR46206">
    <property type="entry name" value="CYTOCHROME P450"/>
    <property type="match status" value="1"/>
</dbReference>
<dbReference type="PANTHER" id="PTHR46206:SF1">
    <property type="entry name" value="P450, PUTATIVE (EUROFUNG)-RELATED"/>
    <property type="match status" value="1"/>
</dbReference>
<keyword evidence="4 6" id="KW-0408">Iron</keyword>
<reference evidence="8 9" key="1">
    <citation type="submission" date="2014-02" db="EMBL/GenBank/DDBJ databases">
        <title>Single nucleus genome sequencing reveals high similarity among nuclei of an endomycorrhizal fungus.</title>
        <authorList>
            <person name="Lin K."/>
            <person name="Geurts R."/>
            <person name="Zhang Z."/>
            <person name="Limpens E."/>
            <person name="Saunders D.G."/>
            <person name="Mu D."/>
            <person name="Pang E."/>
            <person name="Cao H."/>
            <person name="Cha H."/>
            <person name="Lin T."/>
            <person name="Zhou Q."/>
            <person name="Shang Y."/>
            <person name="Li Y."/>
            <person name="Ivanov S."/>
            <person name="Sharma T."/>
            <person name="Velzen R.V."/>
            <person name="Ruijter N.D."/>
            <person name="Aanen D.K."/>
            <person name="Win J."/>
            <person name="Kamoun S."/>
            <person name="Bisseling T."/>
            <person name="Huang S."/>
        </authorList>
    </citation>
    <scope>NUCLEOTIDE SEQUENCE [LARGE SCALE GENOMIC DNA]</scope>
    <source>
        <strain evidence="9">DAOM197198w</strain>
    </source>
</reference>
<feature type="binding site" description="axial binding residue" evidence="6">
    <location>
        <position position="439"/>
    </location>
    <ligand>
        <name>heme</name>
        <dbReference type="ChEBI" id="CHEBI:30413"/>
    </ligand>
    <ligandPart>
        <name>Fe</name>
        <dbReference type="ChEBI" id="CHEBI:18248"/>
    </ligandPart>
</feature>
<dbReference type="SUPFAM" id="SSF48264">
    <property type="entry name" value="Cytochrome P450"/>
    <property type="match status" value="1"/>
</dbReference>
<evidence type="ECO:0000256" key="6">
    <source>
        <dbReference type="PIRSR" id="PIRSR602403-1"/>
    </source>
</evidence>
<dbReference type="OrthoDB" id="1844152at2759"/>
<evidence type="ECO:0000256" key="3">
    <source>
        <dbReference type="ARBA" id="ARBA00022723"/>
    </source>
</evidence>
<evidence type="ECO:0000256" key="2">
    <source>
        <dbReference type="ARBA" id="ARBA00010617"/>
    </source>
</evidence>
<evidence type="ECO:0000256" key="1">
    <source>
        <dbReference type="ARBA" id="ARBA00001971"/>
    </source>
</evidence>
<dbReference type="AlphaFoldDB" id="A0A015K2Q9"/>
<dbReference type="GO" id="GO:0004497">
    <property type="term" value="F:monooxygenase activity"/>
    <property type="evidence" value="ECO:0007669"/>
    <property type="project" value="UniProtKB-KW"/>
</dbReference>
<dbReference type="GO" id="GO:0005506">
    <property type="term" value="F:iron ion binding"/>
    <property type="evidence" value="ECO:0007669"/>
    <property type="project" value="InterPro"/>
</dbReference>
<keyword evidence="3 6" id="KW-0479">Metal-binding</keyword>
<evidence type="ECO:0000256" key="7">
    <source>
        <dbReference type="RuleBase" id="RU000461"/>
    </source>
</evidence>
<dbReference type="GO" id="GO:0020037">
    <property type="term" value="F:heme binding"/>
    <property type="evidence" value="ECO:0007669"/>
    <property type="project" value="InterPro"/>
</dbReference>
<dbReference type="STRING" id="1432141.A0A015K2Q9"/>
<dbReference type="GO" id="GO:0032259">
    <property type="term" value="P:methylation"/>
    <property type="evidence" value="ECO:0007669"/>
    <property type="project" value="UniProtKB-KW"/>
</dbReference>
<keyword evidence="8" id="KW-0808">Transferase</keyword>
<keyword evidence="8" id="KW-0489">Methyltransferase</keyword>
<comment type="caution">
    <text evidence="8">The sequence shown here is derived from an EMBL/GenBank/DDBJ whole genome shotgun (WGS) entry which is preliminary data.</text>
</comment>
<comment type="cofactor">
    <cofactor evidence="1 6">
        <name>heme</name>
        <dbReference type="ChEBI" id="CHEBI:30413"/>
    </cofactor>
</comment>
<accession>A0A015K2Q9</accession>